<name>A0A419R355_9SPHN</name>
<dbReference type="Proteomes" id="UP000284322">
    <property type="component" value="Unassembled WGS sequence"/>
</dbReference>
<evidence type="ECO:0000313" key="3">
    <source>
        <dbReference type="Proteomes" id="UP000284322"/>
    </source>
</evidence>
<dbReference type="OrthoDB" id="4760806at2"/>
<accession>A0A419R355</accession>
<dbReference type="InterPro" id="IPR025303">
    <property type="entry name" value="PdaC"/>
</dbReference>
<reference evidence="2 3" key="1">
    <citation type="submission" date="2018-09" db="EMBL/GenBank/DDBJ databases">
        <title>Altererythrobacter sp.Ery1 and Ery12, the genome sequencing of novel strains in genus Alterythrobacter.</title>
        <authorList>
            <person name="Cheng H."/>
            <person name="Wu Y.-H."/>
            <person name="Fang C."/>
            <person name="Xu X.-W."/>
        </authorList>
    </citation>
    <scope>NUCLEOTIDE SEQUENCE [LARGE SCALE GENOMIC DNA]</scope>
    <source>
        <strain evidence="2 3">Ery12</strain>
    </source>
</reference>
<keyword evidence="3" id="KW-1185">Reference proteome</keyword>
<dbReference type="Pfam" id="PF13739">
    <property type="entry name" value="PdaC"/>
    <property type="match status" value="1"/>
</dbReference>
<evidence type="ECO:0000259" key="1">
    <source>
        <dbReference type="Pfam" id="PF13739"/>
    </source>
</evidence>
<protein>
    <submittedName>
        <fullName evidence="2">DUF3298/DUF4163 domain-containing protein</fullName>
    </submittedName>
</protein>
<evidence type="ECO:0000313" key="2">
    <source>
        <dbReference type="EMBL" id="RJX68571.1"/>
    </source>
</evidence>
<feature type="domain" description="Deacetylase PdaC" evidence="1">
    <location>
        <begin position="113"/>
        <end position="197"/>
    </location>
</feature>
<gene>
    <name evidence="2" type="ORF">D6858_06015</name>
</gene>
<comment type="caution">
    <text evidence="2">The sequence shown here is derived from an EMBL/GenBank/DDBJ whole genome shotgun (WGS) entry which is preliminary data.</text>
</comment>
<dbReference type="Gene3D" id="3.30.565.40">
    <property type="entry name" value="Fervidobacterium nodosum Rt17-B1 like"/>
    <property type="match status" value="1"/>
</dbReference>
<proteinExistence type="predicted"/>
<sequence length="321" mass="33661">MNWGGVLSAIRLDQLVLAVHIYVILPFDWRIPMPVRSLLSIAAVLAVAGCSVSEGTADDTASAGPDNVAASSAASSATVVDGASTAAASATATSSAKGVAIVQKEKKDGGEWEFAYSWPGAVVARPELAAILKKESDAALKSERAEYADAIANSPPDCTSCRSRSYEKEWKVVASVPGYLSLSANISTYTGGAHGMYGRESSVWVEGGKKLVKGVDLFTSAAALDKALQPALCKALDVERAKRRGDFKPNADYGFDDCQHVKDATVFVGSSNGKAFDRVGIYFGPYVAGPYAEGDYELTLPVTKAVLATVKPEYKAAFAAK</sequence>
<dbReference type="AlphaFoldDB" id="A0A419R355"/>
<dbReference type="EMBL" id="RAHJ01000017">
    <property type="protein sequence ID" value="RJX68571.1"/>
    <property type="molecule type" value="Genomic_DNA"/>
</dbReference>
<organism evidence="2 3">
    <name type="scientific">Tsuneonella suprasediminis</name>
    <dbReference type="NCBI Taxonomy" id="2306996"/>
    <lineage>
        <taxon>Bacteria</taxon>
        <taxon>Pseudomonadati</taxon>
        <taxon>Pseudomonadota</taxon>
        <taxon>Alphaproteobacteria</taxon>
        <taxon>Sphingomonadales</taxon>
        <taxon>Erythrobacteraceae</taxon>
        <taxon>Tsuneonella</taxon>
    </lineage>
</organism>